<dbReference type="AlphaFoldDB" id="A0A1Y2IAN7"/>
<accession>A0A1Y2IAN7</accession>
<reference evidence="2 3" key="1">
    <citation type="journal article" date="2015" name="Biotechnol. Biofuels">
        <title>Enhanced degradation of softwood versus hardwood by the white-rot fungus Pycnoporus coccineus.</title>
        <authorList>
            <person name="Couturier M."/>
            <person name="Navarro D."/>
            <person name="Chevret D."/>
            <person name="Henrissat B."/>
            <person name="Piumi F."/>
            <person name="Ruiz-Duenas F.J."/>
            <person name="Martinez A.T."/>
            <person name="Grigoriev I.V."/>
            <person name="Riley R."/>
            <person name="Lipzen A."/>
            <person name="Berrin J.G."/>
            <person name="Master E.R."/>
            <person name="Rosso M.N."/>
        </authorList>
    </citation>
    <scope>NUCLEOTIDE SEQUENCE [LARGE SCALE GENOMIC DNA]</scope>
    <source>
        <strain evidence="2 3">BRFM310</strain>
    </source>
</reference>
<feature type="compositionally biased region" description="Polar residues" evidence="1">
    <location>
        <begin position="88"/>
        <end position="111"/>
    </location>
</feature>
<proteinExistence type="predicted"/>
<evidence type="ECO:0000256" key="1">
    <source>
        <dbReference type="SAM" id="MobiDB-lite"/>
    </source>
</evidence>
<feature type="compositionally biased region" description="Basic residues" evidence="1">
    <location>
        <begin position="75"/>
        <end position="87"/>
    </location>
</feature>
<feature type="region of interest" description="Disordered" evidence="1">
    <location>
        <begin position="30"/>
        <end position="51"/>
    </location>
</feature>
<evidence type="ECO:0000313" key="3">
    <source>
        <dbReference type="Proteomes" id="UP000193067"/>
    </source>
</evidence>
<keyword evidence="3" id="KW-1185">Reference proteome</keyword>
<evidence type="ECO:0000313" key="2">
    <source>
        <dbReference type="EMBL" id="OSC97502.1"/>
    </source>
</evidence>
<sequence length="191" mass="20910">MSPPLAMPRLDSMAYSADASECLITVSSLHRPQQPLHSHLPRESTKGARGKGCMHLSLARLGYGDATLPNERQRRSSRHSASRRAATHKNTSTRTPIDCHQSTAQKTRSYEGQNGRSRRGGRGGGQSEPRPERAHSVFLSARARVTGLPNRASGSVTHPRGRISEVRACTLFRGQDATRHSSMRRVAARSP</sequence>
<feature type="region of interest" description="Disordered" evidence="1">
    <location>
        <begin position="64"/>
        <end position="133"/>
    </location>
</feature>
<name>A0A1Y2IAN7_TRAC3</name>
<dbReference type="EMBL" id="KZ084150">
    <property type="protein sequence ID" value="OSC97502.1"/>
    <property type="molecule type" value="Genomic_DNA"/>
</dbReference>
<gene>
    <name evidence="2" type="ORF">PYCCODRAFT_1132143</name>
</gene>
<dbReference type="Proteomes" id="UP000193067">
    <property type="component" value="Unassembled WGS sequence"/>
</dbReference>
<protein>
    <submittedName>
        <fullName evidence="2">Uncharacterized protein</fullName>
    </submittedName>
</protein>
<organism evidence="2 3">
    <name type="scientific">Trametes coccinea (strain BRFM310)</name>
    <name type="common">Pycnoporus coccineus</name>
    <dbReference type="NCBI Taxonomy" id="1353009"/>
    <lineage>
        <taxon>Eukaryota</taxon>
        <taxon>Fungi</taxon>
        <taxon>Dikarya</taxon>
        <taxon>Basidiomycota</taxon>
        <taxon>Agaricomycotina</taxon>
        <taxon>Agaricomycetes</taxon>
        <taxon>Polyporales</taxon>
        <taxon>Polyporaceae</taxon>
        <taxon>Trametes</taxon>
    </lineage>
</organism>